<evidence type="ECO:0000313" key="3">
    <source>
        <dbReference type="Proteomes" id="UP001152964"/>
    </source>
</evidence>
<feature type="compositionally biased region" description="Basic and acidic residues" evidence="1">
    <location>
        <begin position="41"/>
        <end position="57"/>
    </location>
</feature>
<evidence type="ECO:0000256" key="1">
    <source>
        <dbReference type="SAM" id="MobiDB-lite"/>
    </source>
</evidence>
<feature type="region of interest" description="Disordered" evidence="1">
    <location>
        <begin position="1"/>
        <end position="57"/>
    </location>
</feature>
<proteinExistence type="predicted"/>
<feature type="compositionally biased region" description="Low complexity" evidence="1">
    <location>
        <begin position="12"/>
        <end position="21"/>
    </location>
</feature>
<dbReference type="Proteomes" id="UP001152964">
    <property type="component" value="Chromosome 2"/>
</dbReference>
<accession>A0ABN8VJG2</accession>
<gene>
    <name evidence="2" type="primary">U6500B00460</name>
    <name evidence="2" type="ORF">SEUBUCD650_0B00460</name>
</gene>
<reference evidence="2" key="1">
    <citation type="submission" date="2022-08" db="EMBL/GenBank/DDBJ databases">
        <authorList>
            <person name="Byrne P K."/>
        </authorList>
    </citation>
    <scope>NUCLEOTIDE SEQUENCE</scope>
    <source>
        <strain evidence="2">UCD650</strain>
    </source>
</reference>
<name>A0ABN8VJG2_SACEU</name>
<evidence type="ECO:0000313" key="2">
    <source>
        <dbReference type="EMBL" id="CAI1802478.1"/>
    </source>
</evidence>
<keyword evidence="3" id="KW-1185">Reference proteome</keyword>
<dbReference type="EMBL" id="OX291492">
    <property type="protein sequence ID" value="CAI1802478.1"/>
    <property type="molecule type" value="Genomic_DNA"/>
</dbReference>
<organism evidence="2 3">
    <name type="scientific">Saccharomyces eubayanus</name>
    <name type="common">Yeast</name>
    <dbReference type="NCBI Taxonomy" id="1080349"/>
    <lineage>
        <taxon>Eukaryota</taxon>
        <taxon>Fungi</taxon>
        <taxon>Dikarya</taxon>
        <taxon>Ascomycota</taxon>
        <taxon>Saccharomycotina</taxon>
        <taxon>Saccharomycetes</taxon>
        <taxon>Saccharomycetales</taxon>
        <taxon>Saccharomycetaceae</taxon>
        <taxon>Saccharomyces</taxon>
    </lineage>
</organism>
<protein>
    <submittedName>
        <fullName evidence="2">Uncharacterized protein</fullName>
    </submittedName>
</protein>
<sequence>MKMIIKKPKPPMRNNNNNNIIETKKAGSNSMRRMQGRSCSRCHDAKNKRTEKRMEKNEKAGDRDSFFYAYWPECLDKICCFEPALNLLVTLTACRPLQNTKCQSQSEKNFGKFLEVRIFETQRKSEKLTWTLGAMSKEERRHHCTLAEMVYNCYNACIDTPSVC</sequence>
<feature type="compositionally biased region" description="Basic residues" evidence="1">
    <location>
        <begin position="1"/>
        <end position="10"/>
    </location>
</feature>